<evidence type="ECO:0000313" key="9">
    <source>
        <dbReference type="Proteomes" id="UP000314983"/>
    </source>
</evidence>
<dbReference type="Proteomes" id="UP000314983">
    <property type="component" value="Chromosome 18"/>
</dbReference>
<dbReference type="SMART" id="SM00159">
    <property type="entry name" value="PTX"/>
    <property type="match status" value="1"/>
</dbReference>
<evidence type="ECO:0000259" key="7">
    <source>
        <dbReference type="PROSITE" id="PS51828"/>
    </source>
</evidence>
<dbReference type="GO" id="GO:0046872">
    <property type="term" value="F:metal ion binding"/>
    <property type="evidence" value="ECO:0007669"/>
    <property type="project" value="UniProtKB-KW"/>
</dbReference>
<evidence type="ECO:0000256" key="2">
    <source>
        <dbReference type="ARBA" id="ARBA00022837"/>
    </source>
</evidence>
<proteinExistence type="inferred from homology"/>
<comment type="subcellular location">
    <subcellularLocation>
        <location evidence="6">Secreted</location>
    </subcellularLocation>
</comment>
<evidence type="ECO:0000313" key="8">
    <source>
        <dbReference type="Ensembl" id="ENSEEEP00000056259.1"/>
    </source>
</evidence>
<comment type="subunit">
    <text evidence="6">Homopentamer. Pentaxin (or pentraxin) have a discoid arrangement of 5 non-covalently bound subunits.</text>
</comment>
<feature type="chain" id="PRO_5044046439" description="Pentraxin family member" evidence="6">
    <location>
        <begin position="30"/>
        <end position="231"/>
    </location>
</feature>
<dbReference type="Gene3D" id="2.60.120.200">
    <property type="match status" value="1"/>
</dbReference>
<protein>
    <recommendedName>
        <fullName evidence="6">Pentraxin family member</fullName>
    </recommendedName>
</protein>
<keyword evidence="9" id="KW-1185">Reference proteome</keyword>
<name>A0AAY5EI56_ELEEL</name>
<evidence type="ECO:0000256" key="4">
    <source>
        <dbReference type="ARBA" id="ARBA00023180"/>
    </source>
</evidence>
<dbReference type="InterPro" id="IPR013320">
    <property type="entry name" value="ConA-like_dom_sf"/>
</dbReference>
<comment type="cofactor">
    <cofactor evidence="6">
        <name>Ca(2+)</name>
        <dbReference type="ChEBI" id="CHEBI:29108"/>
    </cofactor>
    <text evidence="6">Binds 2 calcium ions per subunit.</text>
</comment>
<dbReference type="InterPro" id="IPR051360">
    <property type="entry name" value="Neuronal_Pentraxin_Related"/>
</dbReference>
<dbReference type="PRINTS" id="PR00895">
    <property type="entry name" value="PENTAXIN"/>
</dbReference>
<reference evidence="8 9" key="1">
    <citation type="submission" date="2020-05" db="EMBL/GenBank/DDBJ databases">
        <title>Electrophorus electricus (electric eel) genome, fEleEle1, primary haplotype.</title>
        <authorList>
            <person name="Myers G."/>
            <person name="Meyer A."/>
            <person name="Fedrigo O."/>
            <person name="Formenti G."/>
            <person name="Rhie A."/>
            <person name="Tracey A."/>
            <person name="Sims Y."/>
            <person name="Jarvis E.D."/>
        </authorList>
    </citation>
    <scope>NUCLEOTIDE SEQUENCE [LARGE SCALE GENOMIC DNA]</scope>
</reference>
<dbReference type="InterPro" id="IPR001759">
    <property type="entry name" value="PTX_dom"/>
</dbReference>
<dbReference type="Ensembl" id="ENSEEET00000055139.1">
    <property type="protein sequence ID" value="ENSEEEP00000056259.1"/>
    <property type="gene ID" value="ENSEEEG00000013033.2"/>
</dbReference>
<dbReference type="GeneTree" id="ENSGT01060000248591"/>
<feature type="signal peptide" evidence="6">
    <location>
        <begin position="1"/>
        <end position="29"/>
    </location>
</feature>
<dbReference type="AlphaFoldDB" id="A0AAY5EI56"/>
<evidence type="ECO:0000256" key="1">
    <source>
        <dbReference type="ARBA" id="ARBA00022723"/>
    </source>
</evidence>
<reference evidence="8" key="2">
    <citation type="submission" date="2025-08" db="UniProtKB">
        <authorList>
            <consortium name="Ensembl"/>
        </authorList>
    </citation>
    <scope>IDENTIFICATION</scope>
</reference>
<reference evidence="8" key="3">
    <citation type="submission" date="2025-09" db="UniProtKB">
        <authorList>
            <consortium name="Ensembl"/>
        </authorList>
    </citation>
    <scope>IDENTIFICATION</scope>
</reference>
<keyword evidence="4" id="KW-0325">Glycoprotein</keyword>
<keyword evidence="3" id="KW-1015">Disulfide bond</keyword>
<keyword evidence="2 6" id="KW-0106">Calcium</keyword>
<dbReference type="SUPFAM" id="SSF49899">
    <property type="entry name" value="Concanavalin A-like lectins/glucanases"/>
    <property type="match status" value="1"/>
</dbReference>
<evidence type="ECO:0000256" key="3">
    <source>
        <dbReference type="ARBA" id="ARBA00023157"/>
    </source>
</evidence>
<keyword evidence="1 6" id="KW-0479">Metal-binding</keyword>
<organism evidence="8 9">
    <name type="scientific">Electrophorus electricus</name>
    <name type="common">Electric eel</name>
    <name type="synonym">Gymnotus electricus</name>
    <dbReference type="NCBI Taxonomy" id="8005"/>
    <lineage>
        <taxon>Eukaryota</taxon>
        <taxon>Metazoa</taxon>
        <taxon>Chordata</taxon>
        <taxon>Craniata</taxon>
        <taxon>Vertebrata</taxon>
        <taxon>Euteleostomi</taxon>
        <taxon>Actinopterygii</taxon>
        <taxon>Neopterygii</taxon>
        <taxon>Teleostei</taxon>
        <taxon>Ostariophysi</taxon>
        <taxon>Gymnotiformes</taxon>
        <taxon>Gymnotoidei</taxon>
        <taxon>Gymnotidae</taxon>
        <taxon>Electrophorus</taxon>
    </lineage>
</organism>
<dbReference type="PANTHER" id="PTHR19277">
    <property type="entry name" value="PENTRAXIN"/>
    <property type="match status" value="1"/>
</dbReference>
<accession>A0AAY5EI56</accession>
<dbReference type="Pfam" id="PF00354">
    <property type="entry name" value="Pentaxin"/>
    <property type="match status" value="1"/>
</dbReference>
<sequence>KNIITYCFLYSTTLLASVVSSGLYFPVESQDGYARVEASFPSLPSVSVCVRAQFDPQHKKVSTLFSYAAPVFTNEFQLRGYVDKVKPQVLLALIVHGKHHSYKAWFTNDANWHHICVTWQKSDGFWAIYVDGVRRDSAAGKEVSRNIYGNGILILGQDQDSFGGNFTEPFVGNITDLNIWDISLDETQIRTIHDCSPALKRKPFFNWLDRNLTIHAVKEVPAKITPMLSNL</sequence>
<evidence type="ECO:0000256" key="5">
    <source>
        <dbReference type="PROSITE-ProRule" id="PRU01172"/>
    </source>
</evidence>
<comment type="caution">
    <text evidence="5">Lacks conserved residue(s) required for the propagation of feature annotation.</text>
</comment>
<dbReference type="GO" id="GO:0005576">
    <property type="term" value="C:extracellular region"/>
    <property type="evidence" value="ECO:0007669"/>
    <property type="project" value="UniProtKB-SubCell"/>
</dbReference>
<keyword evidence="6" id="KW-0732">Signal</keyword>
<dbReference type="PANTHER" id="PTHR19277:SF163">
    <property type="entry name" value="ADHESION G-PROTEIN COUPLED RECEPTOR D2-LIKE ISOFORM X1"/>
    <property type="match status" value="1"/>
</dbReference>
<comment type="similarity">
    <text evidence="6">Belongs to the pentraxin family.</text>
</comment>
<feature type="domain" description="Pentraxin (PTX)" evidence="7">
    <location>
        <begin position="19"/>
        <end position="226"/>
    </location>
</feature>
<evidence type="ECO:0000256" key="6">
    <source>
        <dbReference type="RuleBase" id="RU362112"/>
    </source>
</evidence>
<dbReference type="PROSITE" id="PS51828">
    <property type="entry name" value="PTX_2"/>
    <property type="match status" value="1"/>
</dbReference>